<evidence type="ECO:0000256" key="1">
    <source>
        <dbReference type="ARBA" id="ARBA00022786"/>
    </source>
</evidence>
<gene>
    <name evidence="3" type="ORF">SBAD_LOCUS2077</name>
</gene>
<evidence type="ECO:0000259" key="2">
    <source>
        <dbReference type="PROSITE" id="PS50127"/>
    </source>
</evidence>
<organism evidence="5">
    <name type="scientific">Soboliphyme baturini</name>
    <dbReference type="NCBI Taxonomy" id="241478"/>
    <lineage>
        <taxon>Eukaryota</taxon>
        <taxon>Metazoa</taxon>
        <taxon>Ecdysozoa</taxon>
        <taxon>Nematoda</taxon>
        <taxon>Enoplea</taxon>
        <taxon>Dorylaimia</taxon>
        <taxon>Dioctophymatida</taxon>
        <taxon>Dioctophymatoidea</taxon>
        <taxon>Soboliphymatidae</taxon>
        <taxon>Soboliphyme</taxon>
    </lineage>
</organism>
<reference evidence="3 4" key="2">
    <citation type="submission" date="2018-11" db="EMBL/GenBank/DDBJ databases">
        <authorList>
            <consortium name="Pathogen Informatics"/>
        </authorList>
    </citation>
    <scope>NUCLEOTIDE SEQUENCE [LARGE SCALE GENOMIC DNA]</scope>
</reference>
<dbReference type="SUPFAM" id="SSF54495">
    <property type="entry name" value="UBC-like"/>
    <property type="match status" value="1"/>
</dbReference>
<keyword evidence="1" id="KW-0833">Ubl conjugation pathway</keyword>
<dbReference type="Proteomes" id="UP000270296">
    <property type="component" value="Unassembled WGS sequence"/>
</dbReference>
<dbReference type="OrthoDB" id="6508832at2759"/>
<reference evidence="5" key="1">
    <citation type="submission" date="2016-06" db="UniProtKB">
        <authorList>
            <consortium name="WormBaseParasite"/>
        </authorList>
    </citation>
    <scope>IDENTIFICATION</scope>
</reference>
<dbReference type="FunFam" id="3.10.110.10:FF:000026">
    <property type="entry name" value="Ubiquitin-conjugating enzyme E2 variant"/>
    <property type="match status" value="1"/>
</dbReference>
<dbReference type="SMART" id="SM00212">
    <property type="entry name" value="UBCc"/>
    <property type="match status" value="1"/>
</dbReference>
<dbReference type="CDD" id="cd23807">
    <property type="entry name" value="UEV_UBE2V"/>
    <property type="match status" value="1"/>
</dbReference>
<evidence type="ECO:0000313" key="4">
    <source>
        <dbReference type="Proteomes" id="UP000270296"/>
    </source>
</evidence>
<accession>A0A183IEN3</accession>
<dbReference type="PANTHER" id="PTHR24068">
    <property type="entry name" value="UBIQUITIN-CONJUGATING ENZYME E2"/>
    <property type="match status" value="1"/>
</dbReference>
<evidence type="ECO:0000313" key="3">
    <source>
        <dbReference type="EMBL" id="VDO96429.1"/>
    </source>
</evidence>
<evidence type="ECO:0000313" key="5">
    <source>
        <dbReference type="WBParaSite" id="SBAD_0000217701-mRNA-1"/>
    </source>
</evidence>
<dbReference type="WBParaSite" id="SBAD_0000217701-mRNA-1">
    <property type="protein sequence ID" value="SBAD_0000217701-mRNA-1"/>
    <property type="gene ID" value="SBAD_0000217701"/>
</dbReference>
<protein>
    <submittedName>
        <fullName evidence="5">UBIQUITIN_CONJUGAT_2 domain-containing protein</fullName>
    </submittedName>
</protein>
<name>A0A183IEN3_9BILA</name>
<sequence>LVEVPRNFRLLEELEEGQKGKGDGTISWGLEDDEDMTLSRWTCMIIGPARTPYEGRMYSLKVDCGPRYPAEPPAVRFISKINMCGVNVANGVIDRHRISVLARWSKCYTIRHILEDIRRTMTTKENQRLIQPPEGSSYT</sequence>
<dbReference type="InterPro" id="IPR016135">
    <property type="entry name" value="UBQ-conjugating_enzyme/RWD"/>
</dbReference>
<dbReference type="EMBL" id="UZAM01007073">
    <property type="protein sequence ID" value="VDO96429.1"/>
    <property type="molecule type" value="Genomic_DNA"/>
</dbReference>
<dbReference type="Pfam" id="PF00179">
    <property type="entry name" value="UQ_con"/>
    <property type="match status" value="1"/>
</dbReference>
<feature type="domain" description="UBC core" evidence="2">
    <location>
        <begin position="5"/>
        <end position="139"/>
    </location>
</feature>
<dbReference type="InterPro" id="IPR000608">
    <property type="entry name" value="UBC"/>
</dbReference>
<dbReference type="AlphaFoldDB" id="A0A183IEN3"/>
<dbReference type="Gene3D" id="3.10.110.10">
    <property type="entry name" value="Ubiquitin Conjugating Enzyme"/>
    <property type="match status" value="1"/>
</dbReference>
<dbReference type="PROSITE" id="PS50127">
    <property type="entry name" value="UBC_2"/>
    <property type="match status" value="1"/>
</dbReference>
<proteinExistence type="predicted"/>
<keyword evidence="4" id="KW-1185">Reference proteome</keyword>